<sequence>MANSSSSTAVSSRTDVDTMNTTRALSYREQLWVEIDPQQGSGPLTAFCILTGYIDAISFSATYVWCGFQTGNFCQLALAIARLMATPKDLHFHLFDQQALCSLLAFNVGAMLGRIGNHMGVKTRIWLFLGTMMQAVLLAAGTVAIWQSGSASIAADRGEPAWTNAASFVGLALISASMGLQGSMAKLLNTHFATTVVLTTVWCELMVEPNLFKLCRLVKYRDIRVIAAASLFFGGFAGRAILDKTGAPVALALGVGFRVLIAISWLFVSPPRAETAPDAK</sequence>
<dbReference type="EMBL" id="ML178843">
    <property type="protein sequence ID" value="TFK97983.1"/>
    <property type="molecule type" value="Genomic_DNA"/>
</dbReference>
<organism evidence="2 3">
    <name type="scientific">Pterulicium gracile</name>
    <dbReference type="NCBI Taxonomy" id="1884261"/>
    <lineage>
        <taxon>Eukaryota</taxon>
        <taxon>Fungi</taxon>
        <taxon>Dikarya</taxon>
        <taxon>Basidiomycota</taxon>
        <taxon>Agaricomycotina</taxon>
        <taxon>Agaricomycetes</taxon>
        <taxon>Agaricomycetidae</taxon>
        <taxon>Agaricales</taxon>
        <taxon>Pleurotineae</taxon>
        <taxon>Pterulaceae</taxon>
        <taxon>Pterulicium</taxon>
    </lineage>
</organism>
<feature type="transmembrane region" description="Helical" evidence="1">
    <location>
        <begin position="223"/>
        <end position="242"/>
    </location>
</feature>
<evidence type="ECO:0000313" key="2">
    <source>
        <dbReference type="EMBL" id="TFK97983.1"/>
    </source>
</evidence>
<keyword evidence="1" id="KW-0472">Membrane</keyword>
<keyword evidence="1" id="KW-1133">Transmembrane helix</keyword>
<gene>
    <name evidence="2" type="ORF">BDV98DRAFT_596240</name>
</gene>
<reference evidence="2 3" key="1">
    <citation type="journal article" date="2019" name="Nat. Ecol. Evol.">
        <title>Megaphylogeny resolves global patterns of mushroom evolution.</title>
        <authorList>
            <person name="Varga T."/>
            <person name="Krizsan K."/>
            <person name="Foldi C."/>
            <person name="Dima B."/>
            <person name="Sanchez-Garcia M."/>
            <person name="Sanchez-Ramirez S."/>
            <person name="Szollosi G.J."/>
            <person name="Szarkandi J.G."/>
            <person name="Papp V."/>
            <person name="Albert L."/>
            <person name="Andreopoulos W."/>
            <person name="Angelini C."/>
            <person name="Antonin V."/>
            <person name="Barry K.W."/>
            <person name="Bougher N.L."/>
            <person name="Buchanan P."/>
            <person name="Buyck B."/>
            <person name="Bense V."/>
            <person name="Catcheside P."/>
            <person name="Chovatia M."/>
            <person name="Cooper J."/>
            <person name="Damon W."/>
            <person name="Desjardin D."/>
            <person name="Finy P."/>
            <person name="Geml J."/>
            <person name="Haridas S."/>
            <person name="Hughes K."/>
            <person name="Justo A."/>
            <person name="Karasinski D."/>
            <person name="Kautmanova I."/>
            <person name="Kiss B."/>
            <person name="Kocsube S."/>
            <person name="Kotiranta H."/>
            <person name="LaButti K.M."/>
            <person name="Lechner B.E."/>
            <person name="Liimatainen K."/>
            <person name="Lipzen A."/>
            <person name="Lukacs Z."/>
            <person name="Mihaltcheva S."/>
            <person name="Morgado L.N."/>
            <person name="Niskanen T."/>
            <person name="Noordeloos M.E."/>
            <person name="Ohm R.A."/>
            <person name="Ortiz-Santana B."/>
            <person name="Ovrebo C."/>
            <person name="Racz N."/>
            <person name="Riley R."/>
            <person name="Savchenko A."/>
            <person name="Shiryaev A."/>
            <person name="Soop K."/>
            <person name="Spirin V."/>
            <person name="Szebenyi C."/>
            <person name="Tomsovsky M."/>
            <person name="Tulloss R.E."/>
            <person name="Uehling J."/>
            <person name="Grigoriev I.V."/>
            <person name="Vagvolgyi C."/>
            <person name="Papp T."/>
            <person name="Martin F.M."/>
            <person name="Miettinen O."/>
            <person name="Hibbett D.S."/>
            <person name="Nagy L.G."/>
        </authorList>
    </citation>
    <scope>NUCLEOTIDE SEQUENCE [LARGE SCALE GENOMIC DNA]</scope>
    <source>
        <strain evidence="2 3">CBS 309.79</strain>
    </source>
</reference>
<evidence type="ECO:0000313" key="3">
    <source>
        <dbReference type="Proteomes" id="UP000305067"/>
    </source>
</evidence>
<accession>A0A5C3QI20</accession>
<feature type="transmembrane region" description="Helical" evidence="1">
    <location>
        <begin position="161"/>
        <end position="180"/>
    </location>
</feature>
<keyword evidence="3" id="KW-1185">Reference proteome</keyword>
<feature type="transmembrane region" description="Helical" evidence="1">
    <location>
        <begin position="125"/>
        <end position="149"/>
    </location>
</feature>
<dbReference type="AlphaFoldDB" id="A0A5C3QI20"/>
<proteinExistence type="predicted"/>
<feature type="transmembrane region" description="Helical" evidence="1">
    <location>
        <begin position="249"/>
        <end position="268"/>
    </location>
</feature>
<dbReference type="InterPro" id="IPR010699">
    <property type="entry name" value="DUF1275"/>
</dbReference>
<keyword evidence="1" id="KW-0812">Transmembrane</keyword>
<dbReference type="Proteomes" id="UP000305067">
    <property type="component" value="Unassembled WGS sequence"/>
</dbReference>
<protein>
    <recommendedName>
        <fullName evidence="4">DUF1275 domain protein</fullName>
    </recommendedName>
</protein>
<dbReference type="PANTHER" id="PTHR37488:SF2">
    <property type="entry name" value="DUF1275 DOMAIN-CONTAINING PROTEIN"/>
    <property type="match status" value="1"/>
</dbReference>
<evidence type="ECO:0008006" key="4">
    <source>
        <dbReference type="Google" id="ProtNLM"/>
    </source>
</evidence>
<dbReference type="Pfam" id="PF06912">
    <property type="entry name" value="DUF1275"/>
    <property type="match status" value="1"/>
</dbReference>
<evidence type="ECO:0000256" key="1">
    <source>
        <dbReference type="SAM" id="Phobius"/>
    </source>
</evidence>
<dbReference type="PANTHER" id="PTHR37488">
    <property type="entry name" value="DUF1275 DOMAIN-CONTAINING PROTEIN"/>
    <property type="match status" value="1"/>
</dbReference>
<dbReference type="OrthoDB" id="5288586at2759"/>
<name>A0A5C3QI20_9AGAR</name>